<sequence length="370" mass="41685">MNYKPERKRESKLLELLESDDEVMSEQEHRETSKCQYFGDLAEVFLDRVVHLGRPYARVDILFDRYRPKSIKSGSRCRRTRRAAPVRRDITSAAIPLPKDWKNFLALGENKAELARFLSQEVVQHIFEAIEVVFSGGLIHEDDVRSTNTESDVSAFAATHEEADKRVLLYAVHSDVDNIVVMARDTDICLLLIHHSDKMTSSKVWMMSDTAKKRKYLSVHEICKILPNAQKKNILAFHAVTGCDSTSDLATITKKAAWKVSNGMACQLLDNLGHSPLTPSSKANAEKFLVQLYKVAKDLSNGDQARHQLFGVKEPEALPPTNNAQCAATTPLKMPLLDPNIVCFDKKRKKKNKKPPQCGTSEHTLGNRDC</sequence>
<dbReference type="Proteomes" id="UP001152799">
    <property type="component" value="Chromosome 11"/>
</dbReference>
<evidence type="ECO:0000313" key="3">
    <source>
        <dbReference type="Proteomes" id="UP001152799"/>
    </source>
</evidence>
<evidence type="ECO:0000313" key="2">
    <source>
        <dbReference type="EMBL" id="CAG9762464.1"/>
    </source>
</evidence>
<keyword evidence="3" id="KW-1185">Reference proteome</keyword>
<dbReference type="OrthoDB" id="6764652at2759"/>
<dbReference type="PANTHER" id="PTHR46704">
    <property type="entry name" value="CXC DOMAIN-CONTAINING PROTEIN-RELATED"/>
    <property type="match status" value="1"/>
</dbReference>
<dbReference type="PANTHER" id="PTHR46704:SF1">
    <property type="entry name" value="TELOMERE LENGTH REGULATION PROTEIN TEL2 HOMOLOG"/>
    <property type="match status" value="1"/>
</dbReference>
<dbReference type="AlphaFoldDB" id="A0A9N9MHK6"/>
<reference evidence="2" key="1">
    <citation type="submission" date="2022-01" db="EMBL/GenBank/DDBJ databases">
        <authorList>
            <person name="King R."/>
        </authorList>
    </citation>
    <scope>NUCLEOTIDE SEQUENCE</scope>
</reference>
<evidence type="ECO:0000256" key="1">
    <source>
        <dbReference type="SAM" id="MobiDB-lite"/>
    </source>
</evidence>
<gene>
    <name evidence="2" type="ORF">CEUTPL_LOCUS3143</name>
</gene>
<proteinExistence type="predicted"/>
<protein>
    <submittedName>
        <fullName evidence="2">Uncharacterized protein</fullName>
    </submittedName>
</protein>
<dbReference type="EMBL" id="OU892287">
    <property type="protein sequence ID" value="CAG9762464.1"/>
    <property type="molecule type" value="Genomic_DNA"/>
</dbReference>
<accession>A0A9N9MHK6</accession>
<feature type="region of interest" description="Disordered" evidence="1">
    <location>
        <begin position="348"/>
        <end position="370"/>
    </location>
</feature>
<name>A0A9N9MHK6_9CUCU</name>
<organism evidence="2 3">
    <name type="scientific">Ceutorhynchus assimilis</name>
    <name type="common">cabbage seed weevil</name>
    <dbReference type="NCBI Taxonomy" id="467358"/>
    <lineage>
        <taxon>Eukaryota</taxon>
        <taxon>Metazoa</taxon>
        <taxon>Ecdysozoa</taxon>
        <taxon>Arthropoda</taxon>
        <taxon>Hexapoda</taxon>
        <taxon>Insecta</taxon>
        <taxon>Pterygota</taxon>
        <taxon>Neoptera</taxon>
        <taxon>Endopterygota</taxon>
        <taxon>Coleoptera</taxon>
        <taxon>Polyphaga</taxon>
        <taxon>Cucujiformia</taxon>
        <taxon>Curculionidae</taxon>
        <taxon>Ceutorhynchinae</taxon>
        <taxon>Ceutorhynchus</taxon>
    </lineage>
</organism>